<dbReference type="Proteomes" id="UP000193465">
    <property type="component" value="Unassembled WGS sequence"/>
</dbReference>
<dbReference type="EMBL" id="LQOT01000035">
    <property type="protein sequence ID" value="ORV46597.1"/>
    <property type="molecule type" value="Genomic_DNA"/>
</dbReference>
<dbReference type="AlphaFoldDB" id="A0A1X1TPV0"/>
<dbReference type="GO" id="GO:0004386">
    <property type="term" value="F:helicase activity"/>
    <property type="evidence" value="ECO:0007669"/>
    <property type="project" value="UniProtKB-KW"/>
</dbReference>
<keyword evidence="2" id="KW-0067">ATP-binding</keyword>
<comment type="caution">
    <text evidence="2">The sequence shown here is derived from an EMBL/GenBank/DDBJ whole genome shotgun (WGS) entry which is preliminary data.</text>
</comment>
<evidence type="ECO:0000313" key="3">
    <source>
        <dbReference type="Proteomes" id="UP000193465"/>
    </source>
</evidence>
<keyword evidence="2" id="KW-0378">Hydrolase</keyword>
<proteinExistence type="predicted"/>
<dbReference type="InterPro" id="IPR021202">
    <property type="entry name" value="Rv3654c-like"/>
</dbReference>
<sequence length="98" mass="9401">MVAVLLSLTGGGLALGCAVIARHQAQAIADLAALAGAASAPAGPARACAQAGALARRMHATEISCTTDGLDVVVAIAIPVPGWHLGSARASARAGPPG</sequence>
<dbReference type="Pfam" id="PF13400">
    <property type="entry name" value="Tad"/>
    <property type="match status" value="1"/>
</dbReference>
<keyword evidence="2" id="KW-0347">Helicase</keyword>
<feature type="domain" description="Putative Flp pilus-assembly TadG-like N-terminal" evidence="1">
    <location>
        <begin position="1"/>
        <end position="38"/>
    </location>
</feature>
<organism evidence="2 3">
    <name type="scientific">Mycolicibacter engbaekii</name>
    <dbReference type="NCBI Taxonomy" id="188915"/>
    <lineage>
        <taxon>Bacteria</taxon>
        <taxon>Bacillati</taxon>
        <taxon>Actinomycetota</taxon>
        <taxon>Actinomycetes</taxon>
        <taxon>Mycobacteriales</taxon>
        <taxon>Mycobacteriaceae</taxon>
        <taxon>Mycolicibacter</taxon>
    </lineage>
</organism>
<dbReference type="NCBIfam" id="TIGR03816">
    <property type="entry name" value="tadE_like_DECH"/>
    <property type="match status" value="1"/>
</dbReference>
<keyword evidence="3" id="KW-1185">Reference proteome</keyword>
<protein>
    <submittedName>
        <fullName evidence="2">Helicase</fullName>
    </submittedName>
</protein>
<dbReference type="STRING" id="188915.AWC02_10635"/>
<keyword evidence="2" id="KW-0547">Nucleotide-binding</keyword>
<evidence type="ECO:0000313" key="2">
    <source>
        <dbReference type="EMBL" id="ORV46597.1"/>
    </source>
</evidence>
<reference evidence="2 3" key="1">
    <citation type="submission" date="2016-01" db="EMBL/GenBank/DDBJ databases">
        <title>The new phylogeny of the genus Mycobacterium.</title>
        <authorList>
            <person name="Tarcisio F."/>
            <person name="Conor M."/>
            <person name="Antonella G."/>
            <person name="Elisabetta G."/>
            <person name="Giulia F.S."/>
            <person name="Sara T."/>
            <person name="Anna F."/>
            <person name="Clotilde B."/>
            <person name="Roberto B."/>
            <person name="Veronica D.S."/>
            <person name="Fabio R."/>
            <person name="Monica P."/>
            <person name="Olivier J."/>
            <person name="Enrico T."/>
            <person name="Nicola S."/>
        </authorList>
    </citation>
    <scope>NUCLEOTIDE SEQUENCE [LARGE SCALE GENOMIC DNA]</scope>
    <source>
        <strain evidence="2 3">ATCC 27353</strain>
    </source>
</reference>
<evidence type="ECO:0000259" key="1">
    <source>
        <dbReference type="Pfam" id="PF13400"/>
    </source>
</evidence>
<gene>
    <name evidence="2" type="ORF">AWC02_10635</name>
</gene>
<accession>A0A1X1TPV0</accession>
<dbReference type="InterPro" id="IPR028087">
    <property type="entry name" value="Tad_N"/>
</dbReference>
<name>A0A1X1TPV0_9MYCO</name>